<protein>
    <submittedName>
        <fullName evidence="1">Uncharacterized protein</fullName>
    </submittedName>
</protein>
<feature type="non-terminal residue" evidence="1">
    <location>
        <position position="22"/>
    </location>
</feature>
<accession>A0A382I235</accession>
<dbReference type="EMBL" id="UINC01064698">
    <property type="protein sequence ID" value="SVB93608.1"/>
    <property type="molecule type" value="Genomic_DNA"/>
</dbReference>
<reference evidence="1" key="1">
    <citation type="submission" date="2018-05" db="EMBL/GenBank/DDBJ databases">
        <authorList>
            <person name="Lanie J.A."/>
            <person name="Ng W.-L."/>
            <person name="Kazmierczak K.M."/>
            <person name="Andrzejewski T.M."/>
            <person name="Davidsen T.M."/>
            <person name="Wayne K.J."/>
            <person name="Tettelin H."/>
            <person name="Glass J.I."/>
            <person name="Rusch D."/>
            <person name="Podicherti R."/>
            <person name="Tsui H.-C.T."/>
            <person name="Winkler M.E."/>
        </authorList>
    </citation>
    <scope>NUCLEOTIDE SEQUENCE</scope>
</reference>
<evidence type="ECO:0000313" key="1">
    <source>
        <dbReference type="EMBL" id="SVB93608.1"/>
    </source>
</evidence>
<dbReference type="AlphaFoldDB" id="A0A382I235"/>
<organism evidence="1">
    <name type="scientific">marine metagenome</name>
    <dbReference type="NCBI Taxonomy" id="408172"/>
    <lineage>
        <taxon>unclassified sequences</taxon>
        <taxon>metagenomes</taxon>
        <taxon>ecological metagenomes</taxon>
    </lineage>
</organism>
<name>A0A382I235_9ZZZZ</name>
<gene>
    <name evidence="1" type="ORF">METZ01_LOCUS246462</name>
</gene>
<sequence>MFLVWNKGIGFGLFSFDQNYIY</sequence>
<proteinExistence type="predicted"/>